<proteinExistence type="predicted"/>
<dbReference type="Proteomes" id="UP000445582">
    <property type="component" value="Unassembled WGS sequence"/>
</dbReference>
<dbReference type="EMBL" id="WTYN01000001">
    <property type="protein sequence ID" value="MXO63412.1"/>
    <property type="molecule type" value="Genomic_DNA"/>
</dbReference>
<sequence length="214" mass="23877">MATRDNFSKRTRDRLARRVGMRCSFPQCRAPTSGPDAEKGTTDTGVAAHITAASPDGPRYDDTISSAQRASIENGIWLCQNHAKLIDDDELTYTAAVLRDYRDTAEQIAGLEAKGFRVVPGSPFAAMERKASALVAEMREDMKTDATVRRFALLDKRFSYGAGSEPQFVYYYNTHANLDSLVAILENYGAVREITSGNVRHFRFNESFVDYLLE</sequence>
<evidence type="ECO:0008006" key="3">
    <source>
        <dbReference type="Google" id="ProtNLM"/>
    </source>
</evidence>
<evidence type="ECO:0000313" key="2">
    <source>
        <dbReference type="Proteomes" id="UP000445582"/>
    </source>
</evidence>
<gene>
    <name evidence="1" type="ORF">GRI48_10355</name>
</gene>
<name>A0A844YHN6_9SPHN</name>
<accession>A0A844YHN6</accession>
<evidence type="ECO:0000313" key="1">
    <source>
        <dbReference type="EMBL" id="MXO63412.1"/>
    </source>
</evidence>
<dbReference type="OrthoDB" id="5379188at2"/>
<keyword evidence="2" id="KW-1185">Reference proteome</keyword>
<organism evidence="1 2">
    <name type="scientific">Qipengyuania oceanensis</name>
    <dbReference type="NCBI Taxonomy" id="1463597"/>
    <lineage>
        <taxon>Bacteria</taxon>
        <taxon>Pseudomonadati</taxon>
        <taxon>Pseudomonadota</taxon>
        <taxon>Alphaproteobacteria</taxon>
        <taxon>Sphingomonadales</taxon>
        <taxon>Erythrobacteraceae</taxon>
        <taxon>Qipengyuania</taxon>
    </lineage>
</organism>
<dbReference type="AlphaFoldDB" id="A0A844YHN6"/>
<protein>
    <recommendedName>
        <fullName evidence="3">HNH endonuclease</fullName>
    </recommendedName>
</protein>
<dbReference type="RefSeq" id="WP_160675023.1">
    <property type="nucleotide sequence ID" value="NZ_WTYN01000001.1"/>
</dbReference>
<reference evidence="1 2" key="1">
    <citation type="submission" date="2019-12" db="EMBL/GenBank/DDBJ databases">
        <title>Genomic-based taxomic classification of the family Erythrobacteraceae.</title>
        <authorList>
            <person name="Xu L."/>
        </authorList>
    </citation>
    <scope>NUCLEOTIDE SEQUENCE [LARGE SCALE GENOMIC DNA]</scope>
    <source>
        <strain evidence="1 2">MCCC 1A09965</strain>
    </source>
</reference>
<comment type="caution">
    <text evidence="1">The sequence shown here is derived from an EMBL/GenBank/DDBJ whole genome shotgun (WGS) entry which is preliminary data.</text>
</comment>